<dbReference type="EMBL" id="SDPQ02000001">
    <property type="protein sequence ID" value="KAA1399939.1"/>
    <property type="molecule type" value="Genomic_DNA"/>
</dbReference>
<keyword evidence="2" id="KW-1185">Reference proteome</keyword>
<dbReference type="Proteomes" id="UP000380867">
    <property type="component" value="Unassembled WGS sequence"/>
</dbReference>
<accession>A0A5M4FI88</accession>
<dbReference type="AlphaFoldDB" id="A0A5M4FI88"/>
<reference evidence="1" key="1">
    <citation type="submission" date="2019-09" db="EMBL/GenBank/DDBJ databases">
        <authorList>
            <person name="Li J."/>
        </authorList>
    </citation>
    <scope>NUCLEOTIDE SEQUENCE [LARGE SCALE GENOMIC DNA]</scope>
    <source>
        <strain evidence="1">JCM 14732</strain>
    </source>
</reference>
<protein>
    <submittedName>
        <fullName evidence="1">Pentapeptide repeat-containing protein</fullName>
    </submittedName>
</protein>
<gene>
    <name evidence="1" type="ORF">ESP70_004070</name>
</gene>
<dbReference type="SUPFAM" id="SSF141571">
    <property type="entry name" value="Pentapeptide repeat-like"/>
    <property type="match status" value="1"/>
</dbReference>
<dbReference type="PANTHER" id="PTHR14136">
    <property type="entry name" value="BTB_POZ DOMAIN-CONTAINING PROTEIN KCTD9"/>
    <property type="match status" value="1"/>
</dbReference>
<dbReference type="OrthoDB" id="154708at2"/>
<dbReference type="InterPro" id="IPR051082">
    <property type="entry name" value="Pentapeptide-BTB/POZ_domain"/>
</dbReference>
<dbReference type="InterPro" id="IPR001646">
    <property type="entry name" value="5peptide_repeat"/>
</dbReference>
<name>A0A5M4FI88_9ACTN</name>
<organism evidence="1 2">
    <name type="scientific">Aeromicrobium ginsengisoli</name>
    <dbReference type="NCBI Taxonomy" id="363867"/>
    <lineage>
        <taxon>Bacteria</taxon>
        <taxon>Bacillati</taxon>
        <taxon>Actinomycetota</taxon>
        <taxon>Actinomycetes</taxon>
        <taxon>Propionibacteriales</taxon>
        <taxon>Nocardioidaceae</taxon>
        <taxon>Aeromicrobium</taxon>
    </lineage>
</organism>
<comment type="caution">
    <text evidence="1">The sequence shown here is derived from an EMBL/GenBank/DDBJ whole genome shotgun (WGS) entry which is preliminary data.</text>
</comment>
<dbReference type="Gene3D" id="2.160.20.80">
    <property type="entry name" value="E3 ubiquitin-protein ligase SopA"/>
    <property type="match status" value="1"/>
</dbReference>
<evidence type="ECO:0000313" key="2">
    <source>
        <dbReference type="Proteomes" id="UP000380867"/>
    </source>
</evidence>
<dbReference type="Pfam" id="PF00805">
    <property type="entry name" value="Pentapeptide"/>
    <property type="match status" value="1"/>
</dbReference>
<evidence type="ECO:0000313" key="1">
    <source>
        <dbReference type="EMBL" id="KAA1399939.1"/>
    </source>
</evidence>
<proteinExistence type="predicted"/>
<dbReference type="PANTHER" id="PTHR14136:SF17">
    <property type="entry name" value="BTB_POZ DOMAIN-CONTAINING PROTEIN KCTD9"/>
    <property type="match status" value="1"/>
</dbReference>
<sequence length="272" mass="29311">MRLPRVDRRLELVADCSSCFGLCCVALAFERSADFPVDKRPGEPCVNLATDFTCGIHASLRDEGFRGSAVYDCFGAGQRVAQHTFGGTSWREAPDISVAMFAALPVMRQLHEMLWYLAEALTHPAAERLRPDLESAYAATEALARTDAGALAALDLPPHRAVVDPLLQRTSELVRSEHCGPERRGADLIGAKLATSDLRGANLRGALLIAADLRDADLRAADLIGADLRDADLGGADLTGSLFLTQTQVNSARGDVRTKIPDVLVRPEHWAG</sequence>